<dbReference type="EMBL" id="JAZHYN010000010">
    <property type="protein sequence ID" value="MEF3365888.1"/>
    <property type="molecule type" value="Genomic_DNA"/>
</dbReference>
<gene>
    <name evidence="1" type="ORF">V3H18_05000</name>
</gene>
<sequence>MDAEEIAQKLAKIFGTKSWPAPYKKQTGDIGLLTNKITSVTIDERDIQRAKLILGSLLIGGAAEQAFEKIYAAEMQTSEVELTDDRESRSDADYILLNGSKRQLYRLNIKLHGSLFRSAREQVGLDPEDCFPLATYKIFSALQKQDKYHLPFLFVVVTAPGVGAEAIGSSLDVRLIKSLAIAKHLFNARKRETEEDIVRYAILSSPELLKSIESKLSTSGWYVFSARRAANLMEKNLFTRVFALRQRNFNRAFKNAEIDMHLSFSQDMMTLKEFLQKTKAHSLAVVGSLIERGTI</sequence>
<dbReference type="RefSeq" id="WP_332080832.1">
    <property type="nucleotide sequence ID" value="NZ_JAZHYN010000010.1"/>
</dbReference>
<keyword evidence="2" id="KW-1185">Reference proteome</keyword>
<protein>
    <recommendedName>
        <fullName evidence="3">Restriction endonuclease</fullName>
    </recommendedName>
</protein>
<name>A0ABU7XH80_9HYPH</name>
<evidence type="ECO:0000313" key="2">
    <source>
        <dbReference type="Proteomes" id="UP001350748"/>
    </source>
</evidence>
<reference evidence="1 2" key="1">
    <citation type="submission" date="2024-02" db="EMBL/GenBank/DDBJ databases">
        <authorList>
            <person name="Grouzdev D."/>
        </authorList>
    </citation>
    <scope>NUCLEOTIDE SEQUENCE [LARGE SCALE GENOMIC DNA]</scope>
    <source>
        <strain evidence="1 2">9N</strain>
    </source>
</reference>
<comment type="caution">
    <text evidence="1">The sequence shown here is derived from an EMBL/GenBank/DDBJ whole genome shotgun (WGS) entry which is preliminary data.</text>
</comment>
<evidence type="ECO:0008006" key="3">
    <source>
        <dbReference type="Google" id="ProtNLM"/>
    </source>
</evidence>
<proteinExistence type="predicted"/>
<evidence type="ECO:0000313" key="1">
    <source>
        <dbReference type="EMBL" id="MEF3365888.1"/>
    </source>
</evidence>
<organism evidence="1 2">
    <name type="scientific">Methylocystis borbori</name>
    <dbReference type="NCBI Taxonomy" id="3118750"/>
    <lineage>
        <taxon>Bacteria</taxon>
        <taxon>Pseudomonadati</taxon>
        <taxon>Pseudomonadota</taxon>
        <taxon>Alphaproteobacteria</taxon>
        <taxon>Hyphomicrobiales</taxon>
        <taxon>Methylocystaceae</taxon>
        <taxon>Methylocystis</taxon>
    </lineage>
</organism>
<accession>A0ABU7XH80</accession>
<dbReference type="Proteomes" id="UP001350748">
    <property type="component" value="Unassembled WGS sequence"/>
</dbReference>